<accession>A0A939ES94</accession>
<keyword evidence="1 5" id="KW-0846">Cobalamin</keyword>
<dbReference type="GO" id="GO:0046336">
    <property type="term" value="P:ethanolamine catabolic process"/>
    <property type="evidence" value="ECO:0007669"/>
    <property type="project" value="UniProtKB-UniRule"/>
</dbReference>
<feature type="binding site" evidence="5">
    <location>
        <position position="164"/>
    </location>
    <ligand>
        <name>adenosylcob(III)alamin</name>
        <dbReference type="ChEBI" id="CHEBI:18408"/>
    </ligand>
</feature>
<keyword evidence="7" id="KW-1185">Reference proteome</keyword>
<protein>
    <recommendedName>
        <fullName evidence="5">Ethanolamine ammonia-lyase small subunit</fullName>
        <shortName evidence="5">EAL small subunit</shortName>
        <ecNumber evidence="5">4.3.1.7</ecNumber>
    </recommendedName>
</protein>
<dbReference type="PANTHER" id="PTHR39330">
    <property type="entry name" value="ETHANOLAMINE AMMONIA-LYASE LIGHT CHAIN"/>
    <property type="match status" value="1"/>
</dbReference>
<dbReference type="PANTHER" id="PTHR39330:SF1">
    <property type="entry name" value="ETHANOLAMINE AMMONIA-LYASE SMALL SUBUNIT"/>
    <property type="match status" value="1"/>
</dbReference>
<comment type="caution">
    <text evidence="6">The sequence shown here is derived from an EMBL/GenBank/DDBJ whole genome shotgun (WGS) entry which is preliminary data.</text>
</comment>
<evidence type="ECO:0000256" key="3">
    <source>
        <dbReference type="ARBA" id="ARBA00023285"/>
    </source>
</evidence>
<dbReference type="GO" id="GO:0009350">
    <property type="term" value="C:ethanolamine ammonia-lyase complex"/>
    <property type="evidence" value="ECO:0007669"/>
    <property type="project" value="UniProtKB-UniRule"/>
</dbReference>
<comment type="subunit">
    <text evidence="5">The basic unit is a heterodimer which dimerizes to form tetramers. The heterotetramers trimerize; 6 large subunits form a core ring with 6 small subunits projecting outwards.</text>
</comment>
<keyword evidence="2 5" id="KW-0456">Lyase</keyword>
<sequence length="259" mass="28203">MADLPSSTPPERPAPDPWATLKAHTAARIALGRTGTSVPLREALAFRLAHAHARDAVYSVLETEKLLPEVARLNVPVCEVKSQAHDRQEYLQRPDLGRLLHEESSALLKNQLLREVDLAVILADGLSAAAVNEHAVPLLQRLLPKLHEAGLQLAPLVVATQARVAIGDEVGEALGAQLSLVLIGERPGLSSPRSLGAYFTYGPRPGLTDEARNCVSNIRPEGLNYDLAAERLFFLLHESLRRKLSGVQLKDGSQLLERF</sequence>
<name>A0A939ES94_9BACT</name>
<comment type="cofactor">
    <cofactor evidence="5">
        <name>adenosylcob(III)alamin</name>
        <dbReference type="ChEBI" id="CHEBI:18408"/>
    </cofactor>
    <text evidence="5">Binds between the large and small subunits.</text>
</comment>
<dbReference type="HAMAP" id="MF_00601">
    <property type="entry name" value="EutC"/>
    <property type="match status" value="1"/>
</dbReference>
<evidence type="ECO:0000256" key="1">
    <source>
        <dbReference type="ARBA" id="ARBA00022628"/>
    </source>
</evidence>
<comment type="catalytic activity">
    <reaction evidence="5">
        <text>ethanolamine = acetaldehyde + NH4(+)</text>
        <dbReference type="Rhea" id="RHEA:15313"/>
        <dbReference type="ChEBI" id="CHEBI:15343"/>
        <dbReference type="ChEBI" id="CHEBI:28938"/>
        <dbReference type="ChEBI" id="CHEBI:57603"/>
        <dbReference type="EC" id="4.3.1.7"/>
    </reaction>
</comment>
<dbReference type="GO" id="GO:0008851">
    <property type="term" value="F:ethanolamine ammonia-lyase activity"/>
    <property type="evidence" value="ECO:0007669"/>
    <property type="project" value="UniProtKB-UniRule"/>
</dbReference>
<evidence type="ECO:0000313" key="7">
    <source>
        <dbReference type="Proteomes" id="UP000664144"/>
    </source>
</evidence>
<dbReference type="GO" id="GO:0006520">
    <property type="term" value="P:amino acid metabolic process"/>
    <property type="evidence" value="ECO:0007669"/>
    <property type="project" value="InterPro"/>
</dbReference>
<comment type="pathway">
    <text evidence="5">Amine and polyamine degradation; ethanolamine degradation.</text>
</comment>
<gene>
    <name evidence="5 6" type="primary">eutC</name>
    <name evidence="6" type="ORF">J0X19_02730</name>
</gene>
<evidence type="ECO:0000313" key="6">
    <source>
        <dbReference type="EMBL" id="MBO0356849.1"/>
    </source>
</evidence>
<keyword evidence="3 5" id="KW-0170">Cobalt</keyword>
<dbReference type="InterPro" id="IPR042255">
    <property type="entry name" value="EutC_N"/>
</dbReference>
<dbReference type="PIRSF" id="PIRSF018982">
    <property type="entry name" value="EutC"/>
    <property type="match status" value="1"/>
</dbReference>
<dbReference type="RefSeq" id="WP_206980732.1">
    <property type="nucleotide sequence ID" value="NZ_JAFLQZ010000002.1"/>
</dbReference>
<evidence type="ECO:0000256" key="4">
    <source>
        <dbReference type="ARBA" id="ARBA00024446"/>
    </source>
</evidence>
<dbReference type="Proteomes" id="UP000664144">
    <property type="component" value="Unassembled WGS sequence"/>
</dbReference>
<dbReference type="Pfam" id="PF05985">
    <property type="entry name" value="EutC"/>
    <property type="match status" value="1"/>
</dbReference>
<dbReference type="EC" id="4.3.1.7" evidence="5"/>
<comment type="subcellular location">
    <subcellularLocation>
        <location evidence="5">Bacterial microcompartment</location>
    </subcellularLocation>
</comment>
<feature type="binding site" evidence="5">
    <location>
        <position position="185"/>
    </location>
    <ligand>
        <name>adenosylcob(III)alamin</name>
        <dbReference type="ChEBI" id="CHEBI:18408"/>
    </ligand>
</feature>
<dbReference type="NCBIfam" id="NF003971">
    <property type="entry name" value="PRK05465.1"/>
    <property type="match status" value="1"/>
</dbReference>
<dbReference type="AlphaFoldDB" id="A0A939ES94"/>
<comment type="function">
    <text evidence="5">Catalyzes the deamination of various vicinal amino-alcohols to oxo compounds. Allows this organism to utilize ethanolamine as the sole source of nitrogen and carbon in the presence of external vitamin B12.</text>
</comment>
<dbReference type="Gene3D" id="3.40.50.11240">
    <property type="entry name" value="Ethanolamine ammonia-lyase light chain (EutC)"/>
    <property type="match status" value="1"/>
</dbReference>
<feature type="binding site" evidence="5">
    <location>
        <position position="214"/>
    </location>
    <ligand>
        <name>adenosylcob(III)alamin</name>
        <dbReference type="ChEBI" id="CHEBI:18408"/>
    </ligand>
</feature>
<dbReference type="EMBL" id="JAFLQZ010000002">
    <property type="protein sequence ID" value="MBO0356849.1"/>
    <property type="molecule type" value="Genomic_DNA"/>
</dbReference>
<dbReference type="GO" id="GO:0031419">
    <property type="term" value="F:cobalamin binding"/>
    <property type="evidence" value="ECO:0007669"/>
    <property type="project" value="UniProtKB-UniRule"/>
</dbReference>
<comment type="similarity">
    <text evidence="5">Belongs to the EutC family.</text>
</comment>
<proteinExistence type="inferred from homology"/>
<evidence type="ECO:0000256" key="5">
    <source>
        <dbReference type="HAMAP-Rule" id="MF_00601"/>
    </source>
</evidence>
<dbReference type="GO" id="GO:0031471">
    <property type="term" value="C:ethanolamine degradation polyhedral organelle"/>
    <property type="evidence" value="ECO:0007669"/>
    <property type="project" value="UniProtKB-UniRule"/>
</dbReference>
<dbReference type="Gene3D" id="1.10.30.40">
    <property type="entry name" value="Ethanolamine ammonia-lyase light chain (EutC), N-terminal domain"/>
    <property type="match status" value="1"/>
</dbReference>
<dbReference type="InterPro" id="IPR009246">
    <property type="entry name" value="EutC"/>
</dbReference>
<organism evidence="6 7">
    <name type="scientific">Hymenobacter telluris</name>
    <dbReference type="NCBI Taxonomy" id="2816474"/>
    <lineage>
        <taxon>Bacteria</taxon>
        <taxon>Pseudomonadati</taxon>
        <taxon>Bacteroidota</taxon>
        <taxon>Cytophagia</taxon>
        <taxon>Cytophagales</taxon>
        <taxon>Hymenobacteraceae</taxon>
        <taxon>Hymenobacter</taxon>
    </lineage>
</organism>
<evidence type="ECO:0000256" key="2">
    <source>
        <dbReference type="ARBA" id="ARBA00023239"/>
    </source>
</evidence>
<dbReference type="InterPro" id="IPR042251">
    <property type="entry name" value="EutC_C"/>
</dbReference>
<reference evidence="6" key="1">
    <citation type="submission" date="2021-03" db="EMBL/GenBank/DDBJ databases">
        <authorList>
            <person name="Kim M.K."/>
        </authorList>
    </citation>
    <scope>NUCLEOTIDE SEQUENCE</scope>
    <source>
        <strain evidence="6">BT186</strain>
    </source>
</reference>
<keyword evidence="4 5" id="KW-1283">Bacterial microcompartment</keyword>